<evidence type="ECO:0000256" key="4">
    <source>
        <dbReference type="ARBA" id="ARBA00022553"/>
    </source>
</evidence>
<dbReference type="InterPro" id="IPR036890">
    <property type="entry name" value="HATPase_C_sf"/>
</dbReference>
<evidence type="ECO:0000256" key="9">
    <source>
        <dbReference type="ARBA" id="ARBA00022840"/>
    </source>
</evidence>
<keyword evidence="5" id="KW-0808">Transferase</keyword>
<evidence type="ECO:0000256" key="3">
    <source>
        <dbReference type="ARBA" id="ARBA00012438"/>
    </source>
</evidence>
<dbReference type="CDD" id="cd00075">
    <property type="entry name" value="HATPase"/>
    <property type="match status" value="1"/>
</dbReference>
<evidence type="ECO:0000256" key="7">
    <source>
        <dbReference type="ARBA" id="ARBA00022741"/>
    </source>
</evidence>
<dbReference type="SUPFAM" id="SSF55874">
    <property type="entry name" value="ATPase domain of HSP90 chaperone/DNA topoisomerase II/histidine kinase"/>
    <property type="match status" value="1"/>
</dbReference>
<dbReference type="SMART" id="SM00387">
    <property type="entry name" value="HATPase_c"/>
    <property type="match status" value="1"/>
</dbReference>
<dbReference type="PANTHER" id="PTHR45569">
    <property type="entry name" value="SENSOR PROTEIN KDPD"/>
    <property type="match status" value="1"/>
</dbReference>
<keyword evidence="10 13" id="KW-1133">Transmembrane helix</keyword>
<name>A0A9D0ZP10_9FIRM</name>
<comment type="subcellular location">
    <subcellularLocation>
        <location evidence="2">Membrane</location>
        <topology evidence="2">Multi-pass membrane protein</topology>
    </subcellularLocation>
</comment>
<keyword evidence="6 13" id="KW-0812">Transmembrane</keyword>
<dbReference type="Pfam" id="PF13493">
    <property type="entry name" value="DUF4118"/>
    <property type="match status" value="1"/>
</dbReference>
<keyword evidence="7" id="KW-0547">Nucleotide-binding</keyword>
<feature type="transmembrane region" description="Helical" evidence="13">
    <location>
        <begin position="96"/>
        <end position="115"/>
    </location>
</feature>
<dbReference type="InterPro" id="IPR003661">
    <property type="entry name" value="HisK_dim/P_dom"/>
</dbReference>
<keyword evidence="12 13" id="KW-0472">Membrane</keyword>
<keyword evidence="11" id="KW-0902">Two-component regulatory system</keyword>
<evidence type="ECO:0000256" key="5">
    <source>
        <dbReference type="ARBA" id="ARBA00022679"/>
    </source>
</evidence>
<dbReference type="InterPro" id="IPR003594">
    <property type="entry name" value="HATPase_dom"/>
</dbReference>
<keyword evidence="9" id="KW-0067">ATP-binding</keyword>
<evidence type="ECO:0000256" key="12">
    <source>
        <dbReference type="ARBA" id="ARBA00023136"/>
    </source>
</evidence>
<keyword evidence="8" id="KW-0418">Kinase</keyword>
<sequence>MRRGKQPHGERMLLFSWRDTFVTVIALLGALVLSAGLRKLDPAGDSYAPMLFLFMVALVSRITRGYFYGVAAAVLSVFAINFAFTEPIMALNFSLAGYPLTFMTLLATAILISAMTTQLKRQEERNYRARLEEMRANLLRAVSHDLRTPLTSISAAASLLSENLEEMDTGRQRAMLAQISDDAQWLIRMVENLLSITRVGETSGVRKTPEAAEEVISETVRKYRGRFSRPAAEISLPDELVMVPMDAILIGQVLSNLLENAALHAEGAEHVRVCLRVEGDEAVFEVSDDGEGIPEARLKTLFDPSAAQPSDSAAHSRNNMGIGLSVCRTIVMAHGGALSARNLPGGGACFRFTLPMKEEETHA</sequence>
<feature type="domain" description="Histidine kinase" evidence="14">
    <location>
        <begin position="141"/>
        <end position="358"/>
    </location>
</feature>
<dbReference type="Pfam" id="PF00512">
    <property type="entry name" value="HisKA"/>
    <property type="match status" value="1"/>
</dbReference>
<evidence type="ECO:0000256" key="1">
    <source>
        <dbReference type="ARBA" id="ARBA00000085"/>
    </source>
</evidence>
<dbReference type="SMART" id="SM00388">
    <property type="entry name" value="HisKA"/>
    <property type="match status" value="1"/>
</dbReference>
<dbReference type="AlphaFoldDB" id="A0A9D0ZP10"/>
<dbReference type="Proteomes" id="UP000824260">
    <property type="component" value="Unassembled WGS sequence"/>
</dbReference>
<dbReference type="InterPro" id="IPR005467">
    <property type="entry name" value="His_kinase_dom"/>
</dbReference>
<evidence type="ECO:0000256" key="8">
    <source>
        <dbReference type="ARBA" id="ARBA00022777"/>
    </source>
</evidence>
<evidence type="ECO:0000256" key="10">
    <source>
        <dbReference type="ARBA" id="ARBA00022989"/>
    </source>
</evidence>
<dbReference type="GO" id="GO:0005524">
    <property type="term" value="F:ATP binding"/>
    <property type="evidence" value="ECO:0007669"/>
    <property type="project" value="UniProtKB-KW"/>
</dbReference>
<feature type="transmembrane region" description="Helical" evidence="13">
    <location>
        <begin position="66"/>
        <end position="84"/>
    </location>
</feature>
<evidence type="ECO:0000313" key="16">
    <source>
        <dbReference type="Proteomes" id="UP000824260"/>
    </source>
</evidence>
<dbReference type="GO" id="GO:0000155">
    <property type="term" value="F:phosphorelay sensor kinase activity"/>
    <property type="evidence" value="ECO:0007669"/>
    <property type="project" value="InterPro"/>
</dbReference>
<dbReference type="CDD" id="cd00082">
    <property type="entry name" value="HisKA"/>
    <property type="match status" value="1"/>
</dbReference>
<dbReference type="InterPro" id="IPR038318">
    <property type="entry name" value="KdpD_sf"/>
</dbReference>
<dbReference type="InterPro" id="IPR025201">
    <property type="entry name" value="KdpD_TM"/>
</dbReference>
<accession>A0A9D0ZP10</accession>
<dbReference type="Gene3D" id="3.30.565.10">
    <property type="entry name" value="Histidine kinase-like ATPase, C-terminal domain"/>
    <property type="match status" value="1"/>
</dbReference>
<dbReference type="Gene3D" id="1.10.287.130">
    <property type="match status" value="1"/>
</dbReference>
<proteinExistence type="predicted"/>
<evidence type="ECO:0000256" key="2">
    <source>
        <dbReference type="ARBA" id="ARBA00004141"/>
    </source>
</evidence>
<dbReference type="PROSITE" id="PS50109">
    <property type="entry name" value="HIS_KIN"/>
    <property type="match status" value="1"/>
</dbReference>
<evidence type="ECO:0000256" key="13">
    <source>
        <dbReference type="SAM" id="Phobius"/>
    </source>
</evidence>
<comment type="caution">
    <text evidence="15">The sequence shown here is derived from an EMBL/GenBank/DDBJ whole genome shotgun (WGS) entry which is preliminary data.</text>
</comment>
<organism evidence="15 16">
    <name type="scientific">Candidatus Pullichristensenella stercorigallinarum</name>
    <dbReference type="NCBI Taxonomy" id="2840909"/>
    <lineage>
        <taxon>Bacteria</taxon>
        <taxon>Bacillati</taxon>
        <taxon>Bacillota</taxon>
        <taxon>Clostridia</taxon>
        <taxon>Candidatus Pullichristensenella</taxon>
    </lineage>
</organism>
<reference evidence="15" key="1">
    <citation type="submission" date="2020-10" db="EMBL/GenBank/DDBJ databases">
        <authorList>
            <person name="Gilroy R."/>
        </authorList>
    </citation>
    <scope>NUCLEOTIDE SEQUENCE</scope>
    <source>
        <strain evidence="15">ChiSjej6B24-2974</strain>
    </source>
</reference>
<dbReference type="PANTHER" id="PTHR45569:SF1">
    <property type="entry name" value="SENSOR PROTEIN KDPD"/>
    <property type="match status" value="1"/>
</dbReference>
<dbReference type="InterPro" id="IPR036097">
    <property type="entry name" value="HisK_dim/P_sf"/>
</dbReference>
<comment type="catalytic activity">
    <reaction evidence="1">
        <text>ATP + protein L-histidine = ADP + protein N-phospho-L-histidine.</text>
        <dbReference type="EC" id="2.7.13.3"/>
    </reaction>
</comment>
<evidence type="ECO:0000313" key="15">
    <source>
        <dbReference type="EMBL" id="HIQ84030.1"/>
    </source>
</evidence>
<protein>
    <recommendedName>
        <fullName evidence="3">histidine kinase</fullName>
        <ecNumber evidence="3">2.7.13.3</ecNumber>
    </recommendedName>
</protein>
<dbReference type="Gene3D" id="1.20.120.620">
    <property type="entry name" value="Backbone structure of the membrane domain of e. Coli histidine kinase receptor kdpd"/>
    <property type="match status" value="1"/>
</dbReference>
<dbReference type="SUPFAM" id="SSF47384">
    <property type="entry name" value="Homodimeric domain of signal transducing histidine kinase"/>
    <property type="match status" value="1"/>
</dbReference>
<dbReference type="Pfam" id="PF02518">
    <property type="entry name" value="HATPase_c"/>
    <property type="match status" value="1"/>
</dbReference>
<reference evidence="15" key="2">
    <citation type="journal article" date="2021" name="PeerJ">
        <title>Extensive microbial diversity within the chicken gut microbiome revealed by metagenomics and culture.</title>
        <authorList>
            <person name="Gilroy R."/>
            <person name="Ravi A."/>
            <person name="Getino M."/>
            <person name="Pursley I."/>
            <person name="Horton D.L."/>
            <person name="Alikhan N.F."/>
            <person name="Baker D."/>
            <person name="Gharbi K."/>
            <person name="Hall N."/>
            <person name="Watson M."/>
            <person name="Adriaenssens E.M."/>
            <person name="Foster-Nyarko E."/>
            <person name="Jarju S."/>
            <person name="Secka A."/>
            <person name="Antonio M."/>
            <person name="Oren A."/>
            <person name="Chaudhuri R.R."/>
            <person name="La Ragione R."/>
            <person name="Hildebrand F."/>
            <person name="Pallen M.J."/>
        </authorList>
    </citation>
    <scope>NUCLEOTIDE SEQUENCE</scope>
    <source>
        <strain evidence="15">ChiSjej6B24-2974</strain>
    </source>
</reference>
<dbReference type="GO" id="GO:0005886">
    <property type="term" value="C:plasma membrane"/>
    <property type="evidence" value="ECO:0007669"/>
    <property type="project" value="TreeGrafter"/>
</dbReference>
<dbReference type="PRINTS" id="PR00344">
    <property type="entry name" value="BCTRLSENSOR"/>
</dbReference>
<dbReference type="InterPro" id="IPR004358">
    <property type="entry name" value="Sig_transdc_His_kin-like_C"/>
</dbReference>
<evidence type="ECO:0000259" key="14">
    <source>
        <dbReference type="PROSITE" id="PS50109"/>
    </source>
</evidence>
<dbReference type="EMBL" id="DVFZ01000122">
    <property type="protein sequence ID" value="HIQ84030.1"/>
    <property type="molecule type" value="Genomic_DNA"/>
</dbReference>
<feature type="transmembrane region" description="Helical" evidence="13">
    <location>
        <begin position="20"/>
        <end position="37"/>
    </location>
</feature>
<evidence type="ECO:0000256" key="11">
    <source>
        <dbReference type="ARBA" id="ARBA00023012"/>
    </source>
</evidence>
<dbReference type="InterPro" id="IPR052023">
    <property type="entry name" value="Histidine_kinase_KdpD"/>
</dbReference>
<keyword evidence="4" id="KW-0597">Phosphoprotein</keyword>
<dbReference type="EC" id="2.7.13.3" evidence="3"/>
<gene>
    <name evidence="15" type="ORF">IAA52_13145</name>
</gene>
<evidence type="ECO:0000256" key="6">
    <source>
        <dbReference type="ARBA" id="ARBA00022692"/>
    </source>
</evidence>